<proteinExistence type="predicted"/>
<name>A0A8S5UQV3_9CAUD</name>
<accession>A0A8S5UQV3</accession>
<organism evidence="1">
    <name type="scientific">Podoviridae sp. ctQyH19</name>
    <dbReference type="NCBI Taxonomy" id="2825249"/>
    <lineage>
        <taxon>Viruses</taxon>
        <taxon>Duplodnaviria</taxon>
        <taxon>Heunggongvirae</taxon>
        <taxon>Uroviricota</taxon>
        <taxon>Caudoviricetes</taxon>
    </lineage>
</organism>
<reference evidence="1" key="1">
    <citation type="journal article" date="2021" name="Proc. Natl. Acad. Sci. U.S.A.">
        <title>A Catalog of Tens of Thousands of Viruses from Human Metagenomes Reveals Hidden Associations with Chronic Diseases.</title>
        <authorList>
            <person name="Tisza M.J."/>
            <person name="Buck C.B."/>
        </authorList>
    </citation>
    <scope>NUCLEOTIDE SEQUENCE</scope>
    <source>
        <strain evidence="1">CtQyH19</strain>
    </source>
</reference>
<sequence length="103" mass="12193">MKKRWNKYFEELGEIKGGSVHYITFESTEHLEIERVQPTCSKCVQYLDYINNRLSIRYTAEELPPHYIKHNIKQSFMEGVMLYYKDGTSELLKIGGEIRGNEK</sequence>
<protein>
    <submittedName>
        <fullName evidence="1">Uncharacterized protein</fullName>
    </submittedName>
</protein>
<dbReference type="EMBL" id="BK016121">
    <property type="protein sequence ID" value="DAF96855.1"/>
    <property type="molecule type" value="Genomic_DNA"/>
</dbReference>
<evidence type="ECO:0000313" key="1">
    <source>
        <dbReference type="EMBL" id="DAF96855.1"/>
    </source>
</evidence>